<dbReference type="InterPro" id="IPR032675">
    <property type="entry name" value="LRR_dom_sf"/>
</dbReference>
<dbReference type="OrthoDB" id="638336at2759"/>
<dbReference type="FunFam" id="1.10.10.10:FF:000322">
    <property type="entry name" value="Probable disease resistance protein At1g63360"/>
    <property type="match status" value="1"/>
</dbReference>
<dbReference type="GO" id="GO:0002758">
    <property type="term" value="P:innate immune response-activating signaling pathway"/>
    <property type="evidence" value="ECO:0007669"/>
    <property type="project" value="UniProtKB-ARBA"/>
</dbReference>
<proteinExistence type="inferred from homology"/>
<dbReference type="KEGG" id="sbi:8086400"/>
<dbReference type="FunFam" id="3.40.50.300:FF:001091">
    <property type="entry name" value="Probable disease resistance protein At1g61300"/>
    <property type="match status" value="1"/>
</dbReference>
<dbReference type="OMA" id="CAFHQNN"/>
<dbReference type="InterPro" id="IPR002182">
    <property type="entry name" value="NB-ARC"/>
</dbReference>
<comment type="caution">
    <text evidence="11">The sequence shown here is derived from an EMBL/GenBank/DDBJ whole genome shotgun (WGS) entry which is preliminary data.</text>
</comment>
<dbReference type="Gene3D" id="3.80.10.10">
    <property type="entry name" value="Ribonuclease Inhibitor"/>
    <property type="match status" value="1"/>
</dbReference>
<evidence type="ECO:0000256" key="4">
    <source>
        <dbReference type="ARBA" id="ARBA00022741"/>
    </source>
</evidence>
<gene>
    <name evidence="11" type="ORF">BDA96_02G031300</name>
</gene>
<dbReference type="GO" id="GO:0009626">
    <property type="term" value="P:plant-type hypersensitive response"/>
    <property type="evidence" value="ECO:0007669"/>
    <property type="project" value="UniProtKB-ARBA"/>
</dbReference>
<dbReference type="PANTHER" id="PTHR23155">
    <property type="entry name" value="DISEASE RESISTANCE PROTEIN RP"/>
    <property type="match status" value="1"/>
</dbReference>
<dbReference type="EMBL" id="CM027681">
    <property type="protein sequence ID" value="KAG0541606.1"/>
    <property type="molecule type" value="Genomic_DNA"/>
</dbReference>
<dbReference type="InterPro" id="IPR042197">
    <property type="entry name" value="Apaf_helical"/>
</dbReference>
<dbReference type="Pfam" id="PF23559">
    <property type="entry name" value="WHD_DRP"/>
    <property type="match status" value="1"/>
</dbReference>
<keyword evidence="4" id="KW-0547">Nucleotide-binding</keyword>
<evidence type="ECO:0000259" key="8">
    <source>
        <dbReference type="Pfam" id="PF18052"/>
    </source>
</evidence>
<dbReference type="InterPro" id="IPR044974">
    <property type="entry name" value="Disease_R_plants"/>
</dbReference>
<keyword evidence="3" id="KW-0677">Repeat</keyword>
<dbReference type="SUPFAM" id="SSF52047">
    <property type="entry name" value="RNI-like"/>
    <property type="match status" value="1"/>
</dbReference>
<evidence type="ECO:0000313" key="11">
    <source>
        <dbReference type="EMBL" id="KAG0541606.1"/>
    </source>
</evidence>
<evidence type="ECO:0000256" key="1">
    <source>
        <dbReference type="ARBA" id="ARBA00008894"/>
    </source>
</evidence>
<dbReference type="InterPro" id="IPR036388">
    <property type="entry name" value="WH-like_DNA-bd_sf"/>
</dbReference>
<reference evidence="11" key="1">
    <citation type="journal article" date="2019" name="BMC Genomics">
        <title>A new reference genome for Sorghum bicolor reveals high levels of sequence similarity between sweet and grain genotypes: implications for the genetics of sugar metabolism.</title>
        <authorList>
            <person name="Cooper E.A."/>
            <person name="Brenton Z.W."/>
            <person name="Flinn B.S."/>
            <person name="Jenkins J."/>
            <person name="Shu S."/>
            <person name="Flowers D."/>
            <person name="Luo F."/>
            <person name="Wang Y."/>
            <person name="Xia P."/>
            <person name="Barry K."/>
            <person name="Daum C."/>
            <person name="Lipzen A."/>
            <person name="Yoshinaga Y."/>
            <person name="Schmutz J."/>
            <person name="Saski C."/>
            <person name="Vermerris W."/>
            <person name="Kresovich S."/>
        </authorList>
    </citation>
    <scope>NUCLEOTIDE SEQUENCE</scope>
</reference>
<dbReference type="Gene3D" id="1.10.10.10">
    <property type="entry name" value="Winged helix-like DNA-binding domain superfamily/Winged helix DNA-binding domain"/>
    <property type="match status" value="1"/>
</dbReference>
<dbReference type="Gene3D" id="3.40.50.300">
    <property type="entry name" value="P-loop containing nucleotide triphosphate hydrolases"/>
    <property type="match status" value="1"/>
</dbReference>
<evidence type="ECO:0000259" key="9">
    <source>
        <dbReference type="Pfam" id="PF23559"/>
    </source>
</evidence>
<organism evidence="11 12">
    <name type="scientific">Sorghum bicolor</name>
    <name type="common">Sorghum</name>
    <name type="synonym">Sorghum vulgare</name>
    <dbReference type="NCBI Taxonomy" id="4558"/>
    <lineage>
        <taxon>Eukaryota</taxon>
        <taxon>Viridiplantae</taxon>
        <taxon>Streptophyta</taxon>
        <taxon>Embryophyta</taxon>
        <taxon>Tracheophyta</taxon>
        <taxon>Spermatophyta</taxon>
        <taxon>Magnoliopsida</taxon>
        <taxon>Liliopsida</taxon>
        <taxon>Poales</taxon>
        <taxon>Poaceae</taxon>
        <taxon>PACMAD clade</taxon>
        <taxon>Panicoideae</taxon>
        <taxon>Andropogonodae</taxon>
        <taxon>Andropogoneae</taxon>
        <taxon>Sorghinae</taxon>
        <taxon>Sorghum</taxon>
    </lineage>
</organism>
<feature type="domain" description="Disease resistance protein winged helix" evidence="9">
    <location>
        <begin position="424"/>
        <end position="496"/>
    </location>
</feature>
<evidence type="ECO:0000256" key="2">
    <source>
        <dbReference type="ARBA" id="ARBA00022614"/>
    </source>
</evidence>
<reference evidence="11" key="2">
    <citation type="submission" date="2020-10" db="EMBL/GenBank/DDBJ databases">
        <authorList>
            <person name="Cooper E.A."/>
            <person name="Brenton Z.W."/>
            <person name="Flinn B.S."/>
            <person name="Jenkins J."/>
            <person name="Shu S."/>
            <person name="Flowers D."/>
            <person name="Luo F."/>
            <person name="Wang Y."/>
            <person name="Xia P."/>
            <person name="Barry K."/>
            <person name="Daum C."/>
            <person name="Lipzen A."/>
            <person name="Yoshinaga Y."/>
            <person name="Schmutz J."/>
            <person name="Saski C."/>
            <person name="Vermerris W."/>
            <person name="Kresovich S."/>
        </authorList>
    </citation>
    <scope>NUCLEOTIDE SEQUENCE</scope>
</reference>
<keyword evidence="2" id="KW-0433">Leucine-rich repeat</keyword>
<accession>A0A921RJS8</accession>
<dbReference type="Pfam" id="PF00931">
    <property type="entry name" value="NB-ARC"/>
    <property type="match status" value="1"/>
</dbReference>
<dbReference type="AlphaFoldDB" id="A0A921RJS8"/>
<dbReference type="GO" id="GO:0042742">
    <property type="term" value="P:defense response to bacterium"/>
    <property type="evidence" value="ECO:0007669"/>
    <property type="project" value="UniProtKB-ARBA"/>
</dbReference>
<evidence type="ECO:0000256" key="3">
    <source>
        <dbReference type="ARBA" id="ARBA00022737"/>
    </source>
</evidence>
<keyword evidence="6" id="KW-0175">Coiled coil</keyword>
<protein>
    <submittedName>
        <fullName evidence="11">Uncharacterized protein</fullName>
    </submittedName>
</protein>
<dbReference type="SUPFAM" id="SSF52540">
    <property type="entry name" value="P-loop containing nucleoside triphosphate hydrolases"/>
    <property type="match status" value="1"/>
</dbReference>
<dbReference type="CDD" id="cd14798">
    <property type="entry name" value="RX-CC_like"/>
    <property type="match status" value="1"/>
</dbReference>
<dbReference type="InterPro" id="IPR041118">
    <property type="entry name" value="Rx_N"/>
</dbReference>
<dbReference type="InterPro" id="IPR055414">
    <property type="entry name" value="LRR_R13L4/SHOC2-like"/>
</dbReference>
<keyword evidence="5" id="KW-0611">Plant defense</keyword>
<feature type="domain" description="Disease resistance R13L4/SHOC-2-like LRR" evidence="10">
    <location>
        <begin position="547"/>
        <end position="920"/>
    </location>
</feature>
<name>A0A921RJS8_SORBI</name>
<dbReference type="Gene3D" id="1.10.8.430">
    <property type="entry name" value="Helical domain of apoptotic protease-activating factors"/>
    <property type="match status" value="1"/>
</dbReference>
<evidence type="ECO:0000259" key="10">
    <source>
        <dbReference type="Pfam" id="PF23598"/>
    </source>
</evidence>
<evidence type="ECO:0000259" key="7">
    <source>
        <dbReference type="Pfam" id="PF00931"/>
    </source>
</evidence>
<comment type="similarity">
    <text evidence="1">Belongs to the disease resistance NB-LRR family.</text>
</comment>
<dbReference type="InterPro" id="IPR038005">
    <property type="entry name" value="RX-like_CC"/>
</dbReference>
<dbReference type="InterPro" id="IPR058922">
    <property type="entry name" value="WHD_DRP"/>
</dbReference>
<sequence length="932" mass="107721">MEKIMVSAACGVMNSLLRKLATLLEKEYMLLKDVKHNIIFLRDELTSMNLLLLKLSDIEDLDMQVKEWRNKVRELAYDIEDCIDNFMGNDRPNASLVRKTVGKIKKLWLRHDVGKQIQELRTRVVEESARRYRYKLDDSTSRPPVVEIDHRLKALYVETSKLEGIESPVEQIIQWLTRNGKQDQELNIMAIVGFGGLGKTTLAMQVYSKLKDKFDCTAFVSVSRGPSIKKILIDLLKDVGAAIDTTDDEMRLINKLREYLMKRRYFVVIDDLWDVSAWSFIKCAFYQNNCGSRIIVTTRKIDVAKACCFSSGDHIYEMQPLSVADSERLFFKRIFGSEERCPSHLKEASIKILRKCGGLPLAIITISSLLASKDLTLDQWNRVANSIGSTLENNPDIEVMRKILSISYFDLPHYLKTCLLYISIFPEDHTINKKSLIIRWITEGFVQEGYGQNAHDIGETYFNELINRRLIQPWYIDHDSGNVVTCRVHDMILDLIITRSVEENFVTLLNSQELTSSSQNKIRRLSIQCGDGEPPALVLEGSLVLSHVRSVTVFGHVKQLPSLSDMKALRMLDLEGCKELENHNLENIERLIQLKYLNLRETEITELPKQVVKLQCLDTLDIRNTGVSELPSAIIQLRQLARLFIDLDTRLPNGIGKMQNLEELTHVNACMYHMNFLKELALLSKLRELEISWDREGWDRDGTQVDKVSYEGILIRSFHILARHNLHSLTLHIMDEQGFHLHTWHPAPCAFRRLHFNMKLGKISVVPPWMGSLVNLKELSFRINRMTQDSLDILGDIPALRSLALHLEKRPKTKWWEDRSPEDWLRTQKGFESLNAFRFICDYWMGLIFEAGSMPKLEILDIEVPSADYFVTEKLGFDFGVNNLYCLNKVAFRFSHRGCSEEHEVAIRKAISRHRNRPALEIIRKRFFTGYD</sequence>
<evidence type="ECO:0000256" key="6">
    <source>
        <dbReference type="ARBA" id="ARBA00023054"/>
    </source>
</evidence>
<dbReference type="Gene3D" id="1.20.5.4130">
    <property type="match status" value="1"/>
</dbReference>
<feature type="domain" description="Disease resistance N-terminal" evidence="8">
    <location>
        <begin position="12"/>
        <end position="87"/>
    </location>
</feature>
<dbReference type="Proteomes" id="UP000807115">
    <property type="component" value="Chromosome 2"/>
</dbReference>
<dbReference type="GO" id="GO:0043531">
    <property type="term" value="F:ADP binding"/>
    <property type="evidence" value="ECO:0007669"/>
    <property type="project" value="InterPro"/>
</dbReference>
<dbReference type="Gramene" id="EER95860">
    <property type="protein sequence ID" value="EER95860"/>
    <property type="gene ID" value="SORBI_3002G031100"/>
</dbReference>
<evidence type="ECO:0000313" key="12">
    <source>
        <dbReference type="Proteomes" id="UP000807115"/>
    </source>
</evidence>
<dbReference type="Pfam" id="PF23598">
    <property type="entry name" value="LRR_14"/>
    <property type="match status" value="1"/>
</dbReference>
<dbReference type="Pfam" id="PF18052">
    <property type="entry name" value="Rx_N"/>
    <property type="match status" value="1"/>
</dbReference>
<evidence type="ECO:0000256" key="5">
    <source>
        <dbReference type="ARBA" id="ARBA00022821"/>
    </source>
</evidence>
<dbReference type="InterPro" id="IPR027417">
    <property type="entry name" value="P-loop_NTPase"/>
</dbReference>
<feature type="domain" description="NB-ARC" evidence="7">
    <location>
        <begin position="166"/>
        <end position="330"/>
    </location>
</feature>
<dbReference type="PRINTS" id="PR00364">
    <property type="entry name" value="DISEASERSIST"/>
</dbReference>
<dbReference type="PANTHER" id="PTHR23155:SF1028">
    <property type="entry name" value="OS08G0174800 PROTEIN"/>
    <property type="match status" value="1"/>
</dbReference>